<dbReference type="Proteomes" id="UP000236379">
    <property type="component" value="Unassembled WGS sequence"/>
</dbReference>
<keyword evidence="2" id="KW-1185">Reference proteome</keyword>
<dbReference type="PANTHER" id="PTHR37807:SF3">
    <property type="entry name" value="OS07G0160300 PROTEIN"/>
    <property type="match status" value="1"/>
</dbReference>
<dbReference type="RefSeq" id="WP_103310898.1">
    <property type="nucleotide sequence ID" value="NZ_PPPD01000001.1"/>
</dbReference>
<dbReference type="AlphaFoldDB" id="A0A2K3UW53"/>
<dbReference type="InterPro" id="IPR027417">
    <property type="entry name" value="P-loop_NTPase"/>
</dbReference>
<protein>
    <recommendedName>
        <fullName evidence="3">Kinase</fullName>
    </recommendedName>
</protein>
<evidence type="ECO:0000313" key="1">
    <source>
        <dbReference type="EMBL" id="PNY80762.1"/>
    </source>
</evidence>
<proteinExistence type="predicted"/>
<name>A0A2K3UW53_9DEIO</name>
<reference evidence="1 2" key="1">
    <citation type="submission" date="2018-01" db="EMBL/GenBank/DDBJ databases">
        <title>Deinococcus koreensis sp. nov., a radiation-resistant bacterium isolated from river water.</title>
        <authorList>
            <person name="Choi A."/>
        </authorList>
    </citation>
    <scope>NUCLEOTIDE SEQUENCE [LARGE SCALE GENOMIC DNA]</scope>
    <source>
        <strain evidence="1 2">SJW1-2</strain>
    </source>
</reference>
<comment type="caution">
    <text evidence="1">The sequence shown here is derived from an EMBL/GenBank/DDBJ whole genome shotgun (WGS) entry which is preliminary data.</text>
</comment>
<evidence type="ECO:0008006" key="3">
    <source>
        <dbReference type="Google" id="ProtNLM"/>
    </source>
</evidence>
<dbReference type="EMBL" id="PPPD01000001">
    <property type="protein sequence ID" value="PNY80762.1"/>
    <property type="molecule type" value="Genomic_DNA"/>
</dbReference>
<accession>A0A2K3UW53</accession>
<evidence type="ECO:0000313" key="2">
    <source>
        <dbReference type="Proteomes" id="UP000236379"/>
    </source>
</evidence>
<organism evidence="1 2">
    <name type="scientific">Deinococcus koreensis</name>
    <dbReference type="NCBI Taxonomy" id="2054903"/>
    <lineage>
        <taxon>Bacteria</taxon>
        <taxon>Thermotogati</taxon>
        <taxon>Deinococcota</taxon>
        <taxon>Deinococci</taxon>
        <taxon>Deinococcales</taxon>
        <taxon>Deinococcaceae</taxon>
        <taxon>Deinococcus</taxon>
    </lineage>
</organism>
<gene>
    <name evidence="1" type="ORF">CVO96_04720</name>
</gene>
<dbReference type="PANTHER" id="PTHR37807">
    <property type="entry name" value="OS07G0160300 PROTEIN"/>
    <property type="match status" value="1"/>
</dbReference>
<sequence>MRQPRQRAGTAKPPTLFIMVGLPGSGKTTLAKELEIQHHALRLTKDDWMMPLFGWGEFGDQRELVEALLWNMGARALTLGVNVVLDYGLWARSEREDYRARALALGARVDVRFLDVPHEELWRRVQARNARPGAGDVPISAEQLQQYGTMFQRPTEDEMASWRTPE</sequence>
<dbReference type="OrthoDB" id="2639622at2"/>
<dbReference type="SUPFAM" id="SSF52540">
    <property type="entry name" value="P-loop containing nucleoside triphosphate hydrolases"/>
    <property type="match status" value="1"/>
</dbReference>
<dbReference type="Pfam" id="PF13671">
    <property type="entry name" value="AAA_33"/>
    <property type="match status" value="1"/>
</dbReference>
<dbReference type="Gene3D" id="3.40.50.300">
    <property type="entry name" value="P-loop containing nucleotide triphosphate hydrolases"/>
    <property type="match status" value="1"/>
</dbReference>